<feature type="coiled-coil region" evidence="1">
    <location>
        <begin position="80"/>
        <end position="110"/>
    </location>
</feature>
<feature type="region of interest" description="Disordered" evidence="2">
    <location>
        <begin position="472"/>
        <end position="507"/>
    </location>
</feature>
<reference evidence="4" key="2">
    <citation type="submission" date="2025-09" db="UniProtKB">
        <authorList>
            <consortium name="Ensembl"/>
        </authorList>
    </citation>
    <scope>IDENTIFICATION</scope>
</reference>
<dbReference type="Proteomes" id="UP000472273">
    <property type="component" value="Unplaced"/>
</dbReference>
<evidence type="ECO:0000256" key="2">
    <source>
        <dbReference type="SAM" id="MobiDB-lite"/>
    </source>
</evidence>
<feature type="coiled-coil region" evidence="1">
    <location>
        <begin position="350"/>
        <end position="377"/>
    </location>
</feature>
<name>A0A670XQL6_PSETE</name>
<proteinExistence type="predicted"/>
<dbReference type="OMA" id="SARNYHQ"/>
<accession>A0A670XQL6</accession>
<dbReference type="GO" id="GO:0005814">
    <property type="term" value="C:centriole"/>
    <property type="evidence" value="ECO:0007669"/>
    <property type="project" value="TreeGrafter"/>
</dbReference>
<keyword evidence="5" id="KW-1185">Reference proteome</keyword>
<feature type="region of interest" description="Disordered" evidence="2">
    <location>
        <begin position="848"/>
        <end position="878"/>
    </location>
</feature>
<evidence type="ECO:0000256" key="1">
    <source>
        <dbReference type="SAM" id="Coils"/>
    </source>
</evidence>
<feature type="region of interest" description="Disordered" evidence="2">
    <location>
        <begin position="909"/>
        <end position="958"/>
    </location>
</feature>
<dbReference type="InterPro" id="IPR029246">
    <property type="entry name" value="TALPID3"/>
</dbReference>
<dbReference type="GO" id="GO:0007224">
    <property type="term" value="P:smoothened signaling pathway"/>
    <property type="evidence" value="ECO:0007669"/>
    <property type="project" value="Ensembl"/>
</dbReference>
<dbReference type="GeneTree" id="ENSGT00390000012397"/>
<dbReference type="PANTHER" id="PTHR15721">
    <property type="entry name" value="KIAA0586 PROTEIN"/>
    <property type="match status" value="1"/>
</dbReference>
<dbReference type="GO" id="GO:0005813">
    <property type="term" value="C:centrosome"/>
    <property type="evidence" value="ECO:0007669"/>
    <property type="project" value="Ensembl"/>
</dbReference>
<dbReference type="PANTHER" id="PTHR15721:SF2">
    <property type="entry name" value="PROTEIN TALPID3"/>
    <property type="match status" value="1"/>
</dbReference>
<dbReference type="Ensembl" id="ENSPTXT00000001633.1">
    <property type="protein sequence ID" value="ENSPTXP00000001591.1"/>
    <property type="gene ID" value="ENSPTXG00000001294.1"/>
</dbReference>
<evidence type="ECO:0000256" key="3">
    <source>
        <dbReference type="SAM" id="SignalP"/>
    </source>
</evidence>
<dbReference type="GO" id="GO:0060271">
    <property type="term" value="P:cilium assembly"/>
    <property type="evidence" value="ECO:0007669"/>
    <property type="project" value="Ensembl"/>
</dbReference>
<feature type="signal peptide" evidence="3">
    <location>
        <begin position="1"/>
        <end position="27"/>
    </location>
</feature>
<protein>
    <submittedName>
        <fullName evidence="4">KIAA0586</fullName>
    </submittedName>
</protein>
<feature type="compositionally biased region" description="Low complexity" evidence="2">
    <location>
        <begin position="850"/>
        <end position="865"/>
    </location>
</feature>
<keyword evidence="1" id="KW-0175">Coiled coil</keyword>
<feature type="region of interest" description="Disordered" evidence="2">
    <location>
        <begin position="987"/>
        <end position="1029"/>
    </location>
</feature>
<sequence length="1199" mass="133057">MFWKRKNNVSKILHILTCLFCTYRIQNVPVFKEVKVNLLNNVCPEKDSSKSTQSEMDSATTIAAATAAAIASTAPLLKVQSDLEAKVNSVSEMLNKLQETDKQLQRVAEQQASLKTLEGSSSNQMVGKLEKQMNIFMEQRIQHLENLQQQQMNIQSQLISSALNSGGFQTVKAAPFKELSKNAVKARKLLDNQTTPQEDLFLSRAPVSIQKSPLKTPAPRRYAPMPVSKDAQISQKMAKKELSFGEKENVSYGKTLGKENVDSKPVAMFPFICRSSVPQTAFSVFKSASEDLDSIGKTVKKADDVLHDLGQLKREMHNILQVKMLLNLLELQQLSKSSILQSNKASKSILKDAEKILRTVRKNKRLLEENLEAIIRAKDADALHAFIDELTADRDVLEEIRIRKTVDEWIKIISMEIQVWQKMVPKQSHFTSHYEFLWNFCKWLEAQNEEYLSQVYGRPVYQGHRSTLKKSPYLRFNSPPPKSKPPRPKVIESVKGTKVKSTKTQTSPHLDNKVIGLKKPELVSAIHQELQYLFSPTKAIHEASGSLEGHLIPMAIPLGQKQINLISAQPSEINIGEFHPVTVTASVLPPSSPPPPKSKVNKPKVTIIEMKSEKKDPPKLTMQTLPNIDIDSISSDTTNENQMSLLSGPAKATIQVSVECIEFKSNGDCECMLNVVWLCCHQEEGDDDRMSQFSEPFLHFSRQGDISSPKYNGPPFPPVAPAPQVSADILDKIIEKQEILENKLISWVEQEVMARVISGMYPAQKEVIRYLSSSESEESQAVSSDIAAGTKGFQLFVDAGIPVDSEMIRHFVNEALAERVAIMLGNRESKKAALDPVVSSSAPQLETILPTPSVTPESTPSQSPPLVKESFTVKTPESSMSINEMDEDVGAIGKNTDFTVRTPVVTPTATPIVASPSPPISDRILDTGLMKRQTSPNAWGDTELPLEEEKPSPQSEEDYHPTAVIMSVGKHEEPEILVLPISPELPKTHSPLLAEPRAPSPSMETSSSDSSEESSPTTTETEAPDKPISEGEILYSYGQLLAAKGDAFPDLLSFFSGIKKHYCGQVIRRPHRGPHRDQVLSLFSKLNQGPLTLPEESCHSEDTDNSAGELSEGQRPRLTKAAESILMGHSVYMGQTTSQVPKELTQQMSPSGQCDNVYSNRSQYNLKKFPITNLQHKTMGLKHLEGLLLHSICWEIGKI</sequence>
<organism evidence="4 5">
    <name type="scientific">Pseudonaja textilis</name>
    <name type="common">Eastern brown snake</name>
    <dbReference type="NCBI Taxonomy" id="8673"/>
    <lineage>
        <taxon>Eukaryota</taxon>
        <taxon>Metazoa</taxon>
        <taxon>Chordata</taxon>
        <taxon>Craniata</taxon>
        <taxon>Vertebrata</taxon>
        <taxon>Euteleostomi</taxon>
        <taxon>Lepidosauria</taxon>
        <taxon>Squamata</taxon>
        <taxon>Bifurcata</taxon>
        <taxon>Unidentata</taxon>
        <taxon>Episquamata</taxon>
        <taxon>Toxicofera</taxon>
        <taxon>Serpentes</taxon>
        <taxon>Colubroidea</taxon>
        <taxon>Elapidae</taxon>
        <taxon>Hydrophiinae</taxon>
        <taxon>Pseudonaja</taxon>
    </lineage>
</organism>
<keyword evidence="3" id="KW-0732">Signal</keyword>
<evidence type="ECO:0000313" key="4">
    <source>
        <dbReference type="Ensembl" id="ENSPTXP00000001591.1"/>
    </source>
</evidence>
<feature type="region of interest" description="Disordered" evidence="2">
    <location>
        <begin position="1091"/>
        <end position="1115"/>
    </location>
</feature>
<gene>
    <name evidence="4" type="primary">KIAA0586</name>
</gene>
<feature type="chain" id="PRO_5025461301" evidence="3">
    <location>
        <begin position="28"/>
        <end position="1199"/>
    </location>
</feature>
<dbReference type="Pfam" id="PF15324">
    <property type="entry name" value="TALPID3"/>
    <property type="match status" value="2"/>
</dbReference>
<feature type="compositionally biased region" description="Low complexity" evidence="2">
    <location>
        <begin position="1000"/>
        <end position="1021"/>
    </location>
</feature>
<dbReference type="GO" id="GO:0036064">
    <property type="term" value="C:ciliary basal body"/>
    <property type="evidence" value="ECO:0007669"/>
    <property type="project" value="TreeGrafter"/>
</dbReference>
<dbReference type="AlphaFoldDB" id="A0A670XQL6"/>
<reference evidence="4" key="1">
    <citation type="submission" date="2025-08" db="UniProtKB">
        <authorList>
            <consortium name="Ensembl"/>
        </authorList>
    </citation>
    <scope>IDENTIFICATION</scope>
</reference>
<evidence type="ECO:0000313" key="5">
    <source>
        <dbReference type="Proteomes" id="UP000472273"/>
    </source>
</evidence>